<evidence type="ECO:0000259" key="7">
    <source>
        <dbReference type="PROSITE" id="PS50600"/>
    </source>
</evidence>
<protein>
    <submittedName>
        <fullName evidence="9">Sentrin-specific protease 7</fullName>
    </submittedName>
</protein>
<dbReference type="PANTHER" id="PTHR46896:SF2">
    <property type="entry name" value="SENTRIN-SPECIFIC PROTEASE 7"/>
    <property type="match status" value="1"/>
</dbReference>
<dbReference type="GeneID" id="107120444"/>
<comment type="similarity">
    <text evidence="1">Belongs to the peptidase C48 family.</text>
</comment>
<dbReference type="RefSeq" id="XP_015278629.1">
    <property type="nucleotide sequence ID" value="XM_015423143.1"/>
</dbReference>
<dbReference type="Pfam" id="PF02902">
    <property type="entry name" value="Peptidase_C48"/>
    <property type="match status" value="1"/>
</dbReference>
<accession>A0ABM1KY42</accession>
<feature type="region of interest" description="Disordered" evidence="6">
    <location>
        <begin position="421"/>
        <end position="498"/>
    </location>
</feature>
<name>A0ABM1KY42_GEKJA</name>
<evidence type="ECO:0000256" key="2">
    <source>
        <dbReference type="ARBA" id="ARBA00022553"/>
    </source>
</evidence>
<feature type="region of interest" description="Disordered" evidence="6">
    <location>
        <begin position="215"/>
        <end position="234"/>
    </location>
</feature>
<dbReference type="Proteomes" id="UP000694871">
    <property type="component" value="Unplaced"/>
</dbReference>
<dbReference type="InterPro" id="IPR003653">
    <property type="entry name" value="Peptidase_C48_C"/>
</dbReference>
<keyword evidence="8" id="KW-1185">Reference proteome</keyword>
<sequence length="874" mass="99164">MAGVPAQGEAGRCTRRAQQRRAAGEDLRGLFWPATAVEGYGKNASQLKFKIPKKKASTQSDEVHIQSPLSRLTDAHQFDYPLKEWKLETRNNLYHTNGKRKGHFEKRHINDEGAAFRQPKVMLTNVLKTEVGRKYIKTQLITDANLSHAVKLQSARQTSSSVDSIEIWQILSSPHQSLFISKRQPKVTLTNILRTKTGRKYVQTHLLADANLSDASNLQSDEEPSSSVASQSCQKISSQQSCILSKRHGRYHRRPNDHLLKPSKETESSNSVPTLRRCDVVLEDCSIQNKERDNQDRGRKDSKNASADWREICFQNNECRKRRSEGFSSQWNVHSQKKSLLCSKGQSTKPIESPCCRCPSENHQGQEQNPQQANIKKPLELDHCKTFTTANQDTVVSCPAESCSNISPKRKQHSVISKDVQISPLVNSPKKQEVNTAQPLEEPGNILENSKQTDDSAEPIVLSSDDEEDTAEAKDTKSCLQTGKGHKPENKGIEQENVLPLSEELSQGLTESKTEQVSTESLMLKDTSDCKTSEQVDLFLDVKAAMLFIGNFKGTATGCARFTTSYIKIPLEVALNKNMDLLVDTRHLTKVGLWSEKNDSSSLRSNVVIFLWLSSNYVEQIENQIGTSMLNTKAKSTGFLFLKLSQSLTEEEQFTLTKIILEVSKRNSTPELTDFLPWEQAVLLLQDISTEESSFINYYDTWFQQETKNTSVLVQLPPQESKLSLTKPSYSLLQKQSGGQYSFSISSAKEDEWKEFQETRSVHYLMVYPPRPAKGGLGVTSEDLECLEYGEFLNDVIIDFYLKYLLLEKAPRQLAEQSHIFSSFFYKCLTRTEKISEENPNLSLAQRRHKRVKRWTRHINIFNKDYIFVPVNEE</sequence>
<keyword evidence="3 9" id="KW-0645">Protease</keyword>
<feature type="domain" description="Ubiquitin-like protease family profile" evidence="7">
    <location>
        <begin position="777"/>
        <end position="874"/>
    </location>
</feature>
<evidence type="ECO:0000313" key="8">
    <source>
        <dbReference type="Proteomes" id="UP000694871"/>
    </source>
</evidence>
<dbReference type="GO" id="GO:0008233">
    <property type="term" value="F:peptidase activity"/>
    <property type="evidence" value="ECO:0007669"/>
    <property type="project" value="UniProtKB-KW"/>
</dbReference>
<gene>
    <name evidence="9" type="primary">SENP7</name>
</gene>
<evidence type="ECO:0000256" key="4">
    <source>
        <dbReference type="ARBA" id="ARBA00022786"/>
    </source>
</evidence>
<dbReference type="InterPro" id="IPR038765">
    <property type="entry name" value="Papain-like_cys_pep_sf"/>
</dbReference>
<dbReference type="InterPro" id="IPR051947">
    <property type="entry name" value="Sentrin-specific_protease"/>
</dbReference>
<dbReference type="SUPFAM" id="SSF54001">
    <property type="entry name" value="Cysteine proteinases"/>
    <property type="match status" value="1"/>
</dbReference>
<dbReference type="GO" id="GO:0006508">
    <property type="term" value="P:proteolysis"/>
    <property type="evidence" value="ECO:0007669"/>
    <property type="project" value="UniProtKB-KW"/>
</dbReference>
<feature type="compositionally biased region" description="Basic and acidic residues" evidence="6">
    <location>
        <begin position="254"/>
        <end position="267"/>
    </location>
</feature>
<feature type="compositionally biased region" description="Polar residues" evidence="6">
    <location>
        <begin position="215"/>
        <end position="229"/>
    </location>
</feature>
<keyword evidence="2" id="KW-0597">Phosphoprotein</keyword>
<dbReference type="Gene3D" id="3.40.395.10">
    <property type="entry name" value="Adenoviral Proteinase, Chain A"/>
    <property type="match status" value="1"/>
</dbReference>
<evidence type="ECO:0000313" key="9">
    <source>
        <dbReference type="RefSeq" id="XP_015278629.1"/>
    </source>
</evidence>
<evidence type="ECO:0000256" key="5">
    <source>
        <dbReference type="ARBA" id="ARBA00022801"/>
    </source>
</evidence>
<keyword evidence="5" id="KW-0378">Hydrolase</keyword>
<evidence type="ECO:0000256" key="6">
    <source>
        <dbReference type="SAM" id="MobiDB-lite"/>
    </source>
</evidence>
<proteinExistence type="inferred from homology"/>
<evidence type="ECO:0000256" key="1">
    <source>
        <dbReference type="ARBA" id="ARBA00005234"/>
    </source>
</evidence>
<feature type="region of interest" description="Disordered" evidence="6">
    <location>
        <begin position="1"/>
        <end position="20"/>
    </location>
</feature>
<dbReference type="PROSITE" id="PS50600">
    <property type="entry name" value="ULP_PROTEASE"/>
    <property type="match status" value="1"/>
</dbReference>
<dbReference type="PANTHER" id="PTHR46896">
    <property type="entry name" value="SENTRIN-SPECIFIC PROTEASE"/>
    <property type="match status" value="1"/>
</dbReference>
<organism evidence="8 9">
    <name type="scientific">Gekko japonicus</name>
    <name type="common">Schlegel's Japanese gecko</name>
    <dbReference type="NCBI Taxonomy" id="146911"/>
    <lineage>
        <taxon>Eukaryota</taxon>
        <taxon>Metazoa</taxon>
        <taxon>Chordata</taxon>
        <taxon>Craniata</taxon>
        <taxon>Vertebrata</taxon>
        <taxon>Euteleostomi</taxon>
        <taxon>Lepidosauria</taxon>
        <taxon>Squamata</taxon>
        <taxon>Bifurcata</taxon>
        <taxon>Gekkota</taxon>
        <taxon>Gekkonidae</taxon>
        <taxon>Gekkoninae</taxon>
        <taxon>Gekko</taxon>
    </lineage>
</organism>
<reference evidence="9" key="1">
    <citation type="submission" date="2025-08" db="UniProtKB">
        <authorList>
            <consortium name="RefSeq"/>
        </authorList>
    </citation>
    <scope>IDENTIFICATION</scope>
</reference>
<evidence type="ECO:0000256" key="3">
    <source>
        <dbReference type="ARBA" id="ARBA00022670"/>
    </source>
</evidence>
<feature type="region of interest" description="Disordered" evidence="6">
    <location>
        <begin position="246"/>
        <end position="273"/>
    </location>
</feature>
<keyword evidence="4" id="KW-0833">Ubl conjugation pathway</keyword>